<dbReference type="EMBL" id="FOQK01000009">
    <property type="protein sequence ID" value="SFH94911.1"/>
    <property type="molecule type" value="Genomic_DNA"/>
</dbReference>
<organism evidence="1 2">
    <name type="scientific">Selenomonas ruminantium</name>
    <dbReference type="NCBI Taxonomy" id="971"/>
    <lineage>
        <taxon>Bacteria</taxon>
        <taxon>Bacillati</taxon>
        <taxon>Bacillota</taxon>
        <taxon>Negativicutes</taxon>
        <taxon>Selenomonadales</taxon>
        <taxon>Selenomonadaceae</taxon>
        <taxon>Selenomonas</taxon>
    </lineage>
</organism>
<evidence type="ECO:0000313" key="2">
    <source>
        <dbReference type="Proteomes" id="UP000183639"/>
    </source>
</evidence>
<sequence>MELKKTVGEPAFDNIVDFLNDCAKEWDEFDNLDVLYNVILQNYNNKLSLLLNIKKDLNLNLTSKELLIKTKTLPNIIGKVPYNIVKKLEGEQYEYLKEYIRFERCE</sequence>
<proteinExistence type="predicted"/>
<dbReference type="RefSeq" id="WP_075443041.1">
    <property type="nucleotide sequence ID" value="NZ_FOQK01000009.1"/>
</dbReference>
<reference evidence="1 2" key="1">
    <citation type="submission" date="2016-10" db="EMBL/GenBank/DDBJ databases">
        <authorList>
            <person name="de Groot N.N."/>
        </authorList>
    </citation>
    <scope>NUCLEOTIDE SEQUENCE [LARGE SCALE GENOMIC DNA]</scope>
    <source>
        <strain evidence="1 2">Z108</strain>
    </source>
</reference>
<name>A0A1I3E870_SELRU</name>
<dbReference type="Proteomes" id="UP000183639">
    <property type="component" value="Unassembled WGS sequence"/>
</dbReference>
<protein>
    <submittedName>
        <fullName evidence="1">Uncharacterized protein</fullName>
    </submittedName>
</protein>
<evidence type="ECO:0000313" key="1">
    <source>
        <dbReference type="EMBL" id="SFH94911.1"/>
    </source>
</evidence>
<accession>A0A1I3E870</accession>
<dbReference type="AlphaFoldDB" id="A0A1I3E870"/>
<gene>
    <name evidence="1" type="ORF">SAMN04487861_10945</name>
</gene>